<reference evidence="3 4" key="3">
    <citation type="journal article" date="2020" name="BMC Genomics">
        <title>Intraspecific diversification of the crop wild relative Brassica cretica Lam. using demographic model selection.</title>
        <authorList>
            <person name="Kioukis A."/>
            <person name="Michalopoulou V.A."/>
            <person name="Briers L."/>
            <person name="Pirintsos S."/>
            <person name="Studholme D.J."/>
            <person name="Pavlidis P."/>
            <person name="Sarris P.F."/>
        </authorList>
    </citation>
    <scope>NUCLEOTIDE SEQUENCE [LARGE SCALE GENOMIC DNA]</scope>
    <source>
        <strain evidence="4">cv. PFS-1207/04</strain>
        <strain evidence="3">PFS-1207/04</strain>
    </source>
</reference>
<dbReference type="AlphaFoldDB" id="A0A3N6S6E0"/>
<keyword evidence="4" id="KW-1185">Reference proteome</keyword>
<feature type="region of interest" description="Disordered" evidence="1">
    <location>
        <begin position="1"/>
        <end position="21"/>
    </location>
</feature>
<comment type="caution">
    <text evidence="2">The sequence shown here is derived from an EMBL/GenBank/DDBJ whole genome shotgun (WGS) entry which is preliminary data.</text>
</comment>
<gene>
    <name evidence="3" type="ORF">DY000_02003196</name>
    <name evidence="2" type="ORF">F2Q70_00034876</name>
</gene>
<evidence type="ECO:0000313" key="3">
    <source>
        <dbReference type="EMBL" id="KAF3544941.1"/>
    </source>
</evidence>
<accession>A0A3N6S6E0</accession>
<protein>
    <submittedName>
        <fullName evidence="2">Uncharacterized protein</fullName>
    </submittedName>
</protein>
<evidence type="ECO:0000313" key="2">
    <source>
        <dbReference type="EMBL" id="KAF2587728.1"/>
    </source>
</evidence>
<dbReference type="EMBL" id="QGKY02000246">
    <property type="protein sequence ID" value="KAF2587728.1"/>
    <property type="molecule type" value="Genomic_DNA"/>
</dbReference>
<organism evidence="2">
    <name type="scientific">Brassica cretica</name>
    <name type="common">Mustard</name>
    <dbReference type="NCBI Taxonomy" id="69181"/>
    <lineage>
        <taxon>Eukaryota</taxon>
        <taxon>Viridiplantae</taxon>
        <taxon>Streptophyta</taxon>
        <taxon>Embryophyta</taxon>
        <taxon>Tracheophyta</taxon>
        <taxon>Spermatophyta</taxon>
        <taxon>Magnoliopsida</taxon>
        <taxon>eudicotyledons</taxon>
        <taxon>Gunneridae</taxon>
        <taxon>Pentapetalae</taxon>
        <taxon>rosids</taxon>
        <taxon>malvids</taxon>
        <taxon>Brassicales</taxon>
        <taxon>Brassicaceae</taxon>
        <taxon>Brassiceae</taxon>
        <taxon>Brassica</taxon>
    </lineage>
</organism>
<proteinExistence type="predicted"/>
<name>A0A3N6S6E0_BRACR</name>
<reference evidence="2" key="1">
    <citation type="submission" date="2019-12" db="EMBL/GenBank/DDBJ databases">
        <title>Genome sequencing and annotation of Brassica cretica.</title>
        <authorList>
            <person name="Studholme D.J."/>
            <person name="Sarris P.F."/>
        </authorList>
    </citation>
    <scope>NUCLEOTIDE SEQUENCE</scope>
    <source>
        <strain evidence="2">PFS-102/07</strain>
        <tissue evidence="2">Leaf</tissue>
    </source>
</reference>
<dbReference type="EMBL" id="QGKV02000832">
    <property type="protein sequence ID" value="KAF3544941.1"/>
    <property type="molecule type" value="Genomic_DNA"/>
</dbReference>
<evidence type="ECO:0000256" key="1">
    <source>
        <dbReference type="SAM" id="MobiDB-lite"/>
    </source>
</evidence>
<evidence type="ECO:0000313" key="4">
    <source>
        <dbReference type="Proteomes" id="UP000266723"/>
    </source>
</evidence>
<sequence>MSLNRERQSLKSQARHSEEEELCQIGVVSTSFRGQPSSPPQSSYGSNSLTVLSFDLMYTDLLETSPVTTSNPTQLDLDLR</sequence>
<reference evidence="3" key="2">
    <citation type="submission" date="2019-12" db="EMBL/GenBank/DDBJ databases">
        <authorList>
            <person name="Studholme D.J."/>
            <person name="Sarris P."/>
        </authorList>
    </citation>
    <scope>NUCLEOTIDE SEQUENCE</scope>
    <source>
        <strain evidence="3">PFS-1207/04</strain>
        <tissue evidence="3">Leaf</tissue>
    </source>
</reference>
<dbReference type="Proteomes" id="UP000266723">
    <property type="component" value="Unassembled WGS sequence"/>
</dbReference>